<organism evidence="1 2">
    <name type="scientific">Oligosphaera ethanolica</name>
    <dbReference type="NCBI Taxonomy" id="760260"/>
    <lineage>
        <taxon>Bacteria</taxon>
        <taxon>Pseudomonadati</taxon>
        <taxon>Lentisphaerota</taxon>
        <taxon>Oligosphaeria</taxon>
        <taxon>Oligosphaerales</taxon>
        <taxon>Oligosphaeraceae</taxon>
        <taxon>Oligosphaera</taxon>
    </lineage>
</organism>
<proteinExistence type="predicted"/>
<accession>A0AAE3VJS9</accession>
<reference evidence="1" key="1">
    <citation type="submission" date="2023-07" db="EMBL/GenBank/DDBJ databases">
        <title>Genomic Encyclopedia of Type Strains, Phase IV (KMG-IV): sequencing the most valuable type-strain genomes for metagenomic binning, comparative biology and taxonomic classification.</title>
        <authorList>
            <person name="Goeker M."/>
        </authorList>
    </citation>
    <scope>NUCLEOTIDE SEQUENCE</scope>
    <source>
        <strain evidence="1">DSM 24202</strain>
    </source>
</reference>
<comment type="caution">
    <text evidence="1">The sequence shown here is derived from an EMBL/GenBank/DDBJ whole genome shotgun (WGS) entry which is preliminary data.</text>
</comment>
<keyword evidence="2" id="KW-1185">Reference proteome</keyword>
<evidence type="ECO:0000313" key="1">
    <source>
        <dbReference type="EMBL" id="MDQ0291424.1"/>
    </source>
</evidence>
<dbReference type="EMBL" id="JAUSVL010000001">
    <property type="protein sequence ID" value="MDQ0291424.1"/>
    <property type="molecule type" value="Genomic_DNA"/>
</dbReference>
<dbReference type="Proteomes" id="UP001238163">
    <property type="component" value="Unassembled WGS sequence"/>
</dbReference>
<sequence>MLSPRDPRLSSPQTLVDHLNAVFNATWQAILDAQLQDCLTEKLDDFMESKPPELSW</sequence>
<evidence type="ECO:0000313" key="2">
    <source>
        <dbReference type="Proteomes" id="UP001238163"/>
    </source>
</evidence>
<dbReference type="AlphaFoldDB" id="A0AAE3VJS9"/>
<dbReference type="RefSeq" id="WP_307264187.1">
    <property type="nucleotide sequence ID" value="NZ_JAUSVL010000001.1"/>
</dbReference>
<protein>
    <submittedName>
        <fullName evidence="1">Uncharacterized protein</fullName>
    </submittedName>
</protein>
<gene>
    <name evidence="1" type="ORF">J3R75_003531</name>
</gene>
<name>A0AAE3VJS9_9BACT</name>